<evidence type="ECO:0008006" key="4">
    <source>
        <dbReference type="Google" id="ProtNLM"/>
    </source>
</evidence>
<gene>
    <name evidence="2" type="ORF">BDD21_4163</name>
</gene>
<name>A0A495VE41_9GAMM</name>
<dbReference type="AlphaFoldDB" id="A0A495VE41"/>
<evidence type="ECO:0000313" key="2">
    <source>
        <dbReference type="EMBL" id="RKT46637.1"/>
    </source>
</evidence>
<feature type="region of interest" description="Disordered" evidence="1">
    <location>
        <begin position="371"/>
        <end position="392"/>
    </location>
</feature>
<keyword evidence="3" id="KW-1185">Reference proteome</keyword>
<evidence type="ECO:0000313" key="3">
    <source>
        <dbReference type="Proteomes" id="UP000274556"/>
    </source>
</evidence>
<reference evidence="2 3" key="1">
    <citation type="submission" date="2018-10" db="EMBL/GenBank/DDBJ databases">
        <title>Genomic Encyclopedia of Archaeal and Bacterial Type Strains, Phase II (KMG-II): from individual species to whole genera.</title>
        <authorList>
            <person name="Goeker M."/>
        </authorList>
    </citation>
    <scope>NUCLEOTIDE SEQUENCE [LARGE SCALE GENOMIC DNA]</scope>
    <source>
        <strain evidence="2 3">DSM 235</strain>
    </source>
</reference>
<dbReference type="Proteomes" id="UP000274556">
    <property type="component" value="Unassembled WGS sequence"/>
</dbReference>
<organism evidence="2 3">
    <name type="scientific">Thiocapsa rosea</name>
    <dbReference type="NCBI Taxonomy" id="69360"/>
    <lineage>
        <taxon>Bacteria</taxon>
        <taxon>Pseudomonadati</taxon>
        <taxon>Pseudomonadota</taxon>
        <taxon>Gammaproteobacteria</taxon>
        <taxon>Chromatiales</taxon>
        <taxon>Chromatiaceae</taxon>
        <taxon>Thiocapsa</taxon>
    </lineage>
</organism>
<accession>A0A495VE41</accession>
<comment type="caution">
    <text evidence="2">The sequence shown here is derived from an EMBL/GenBank/DDBJ whole genome shotgun (WGS) entry which is preliminary data.</text>
</comment>
<evidence type="ECO:0000256" key="1">
    <source>
        <dbReference type="SAM" id="MobiDB-lite"/>
    </source>
</evidence>
<dbReference type="OrthoDB" id="8442841at2"/>
<dbReference type="RefSeq" id="WP_120798723.1">
    <property type="nucleotide sequence ID" value="NZ_RBXL01000001.1"/>
</dbReference>
<protein>
    <recommendedName>
        <fullName evidence="4">DUF4062 domain-containing protein</fullName>
    </recommendedName>
</protein>
<sequence length="392" mass="43164">MTFLAHEPLTLMISSRCTDEVLLDDRLQPMAAVRRAMKDAIETIQLADEQIFKVWIHEDESGTGADQNSWDRCVSRARNADIFLVLYNGNAGWPGTSERLGDHVGICHAELEAAYNKTPSKVRTIQLPAIEAESGSPNQRFQTYFKRQKLSGPQVKIGEEAIEWAGKLAVSALLDLARAGVGAGSKGGYFAGEALQWARLDYEHRRKVTTDTVVGYLKERSHGRKTGKLPNAVVMPVAGRSVAFVCDCIPAALSTPTARELVGQPFLRDHEISIALPKTTGGPVHLIACQKGVTEAQALRQLGFPDAVVVSAPFGVYVADDVQKIQMVFIANCRDETTTRHHVQRFLQWLDEQGEDRLLAQRARSRRRIADLIGREQADSSPAGSATRPKSR</sequence>
<dbReference type="EMBL" id="RBXL01000001">
    <property type="protein sequence ID" value="RKT46637.1"/>
    <property type="molecule type" value="Genomic_DNA"/>
</dbReference>
<proteinExistence type="predicted"/>